<evidence type="ECO:0000313" key="3">
    <source>
        <dbReference type="EMBL" id="SAM85983.1"/>
    </source>
</evidence>
<dbReference type="PANTHER" id="PTHR15327">
    <property type="entry name" value="MICROFIBRIL-ASSOCIATED PROTEIN"/>
    <property type="match status" value="1"/>
</dbReference>
<dbReference type="Pfam" id="PF06991">
    <property type="entry name" value="MFAP1"/>
    <property type="match status" value="1"/>
</dbReference>
<dbReference type="AlphaFoldDB" id="A0A1K0GY88"/>
<dbReference type="InterPro" id="IPR033194">
    <property type="entry name" value="MFAP1"/>
</dbReference>
<organism evidence="3 4">
    <name type="scientific">Ustilago bromivora</name>
    <dbReference type="NCBI Taxonomy" id="307758"/>
    <lineage>
        <taxon>Eukaryota</taxon>
        <taxon>Fungi</taxon>
        <taxon>Dikarya</taxon>
        <taxon>Basidiomycota</taxon>
        <taxon>Ustilaginomycotina</taxon>
        <taxon>Ustilaginomycetes</taxon>
        <taxon>Ustilaginales</taxon>
        <taxon>Ustilaginaceae</taxon>
        <taxon>Ustilago</taxon>
    </lineage>
</organism>
<proteinExistence type="predicted"/>
<dbReference type="OrthoDB" id="1111734at2759"/>
<evidence type="ECO:0000313" key="4">
    <source>
        <dbReference type="Proteomes" id="UP000179920"/>
    </source>
</evidence>
<feature type="domain" description="Micro-fibrillar-associated protein 1 C-terminal" evidence="2">
    <location>
        <begin position="151"/>
        <end position="362"/>
    </location>
</feature>
<evidence type="ECO:0000256" key="1">
    <source>
        <dbReference type="SAM" id="MobiDB-lite"/>
    </source>
</evidence>
<dbReference type="InterPro" id="IPR009730">
    <property type="entry name" value="MFAP1_C"/>
</dbReference>
<name>A0A1K0GY88_9BASI</name>
<feature type="compositionally biased region" description="Basic and acidic residues" evidence="1">
    <location>
        <begin position="569"/>
        <end position="584"/>
    </location>
</feature>
<feature type="compositionally biased region" description="Acidic residues" evidence="1">
    <location>
        <begin position="100"/>
        <end position="114"/>
    </location>
</feature>
<feature type="compositionally biased region" description="Polar residues" evidence="1">
    <location>
        <begin position="211"/>
        <end position="226"/>
    </location>
</feature>
<feature type="compositionally biased region" description="Basic and acidic residues" evidence="1">
    <location>
        <begin position="422"/>
        <end position="457"/>
    </location>
</feature>
<feature type="region of interest" description="Disordered" evidence="1">
    <location>
        <begin position="371"/>
        <end position="584"/>
    </location>
</feature>
<reference evidence="4" key="1">
    <citation type="submission" date="2016-04" db="EMBL/GenBank/DDBJ databases">
        <authorList>
            <person name="Guldener U."/>
            <person name="Guldener U."/>
        </authorList>
    </citation>
    <scope>NUCLEOTIDE SEQUENCE [LARGE SCALE GENOMIC DNA]</scope>
    <source>
        <strain evidence="4">UB2112</strain>
    </source>
</reference>
<dbReference type="EMBL" id="LT558136">
    <property type="protein sequence ID" value="SAM85983.1"/>
    <property type="molecule type" value="Genomic_DNA"/>
</dbReference>
<feature type="compositionally biased region" description="Acidic residues" evidence="1">
    <location>
        <begin position="135"/>
        <end position="154"/>
    </location>
</feature>
<evidence type="ECO:0000259" key="2">
    <source>
        <dbReference type="Pfam" id="PF06991"/>
    </source>
</evidence>
<protein>
    <submittedName>
        <fullName evidence="3">Related to microfibril-associated protein</fullName>
    </submittedName>
</protein>
<feature type="compositionally biased region" description="Basic and acidic residues" evidence="1">
    <location>
        <begin position="465"/>
        <end position="486"/>
    </location>
</feature>
<feature type="compositionally biased region" description="Basic and acidic residues" evidence="1">
    <location>
        <begin position="549"/>
        <end position="561"/>
    </location>
</feature>
<feature type="compositionally biased region" description="Basic and acidic residues" evidence="1">
    <location>
        <begin position="87"/>
        <end position="99"/>
    </location>
</feature>
<gene>
    <name evidence="3" type="ORF">UBRO_07903</name>
</gene>
<feature type="compositionally biased region" description="Low complexity" evidence="1">
    <location>
        <begin position="9"/>
        <end position="20"/>
    </location>
</feature>
<feature type="compositionally biased region" description="Basic and acidic residues" evidence="1">
    <location>
        <begin position="514"/>
        <end position="541"/>
    </location>
</feature>
<sequence length="584" mass="66025">MASPPAPRAVPRVARAAARYRPGKAPLGASAEDFSDSDEDTTHNDAQAAHPPASADLSSGVAALLASQSAGRKTAGIVLNEAGPSTKKLDLRLHTSTKQEEEEGSSEYETDTDPESAAPAKPVFRKPGAPALPPAEEEGSSEYETDSSEEESEEEAPKPLLKPIFVPKSARSTIAKTEVETSQAEEDPEAKAAAEAQRRRKEAHDLAAATIQRSLLQTQHESTQSTEVDDTDGLDPEAEFAAWRERELARLRRDQDALLAKQAEQREIEEFKSLPESEKERLGRERAAKLKAEKMEQRGERGFLQKYYHKGSFFQGMDILKRDYSEKTEKEVDVSKLPKMMQKRGWGEKGRGKWTHLANEDTSTSAMRLDVMGAGGKGDKRGCFVCGGDHLKRDCPKRDRGEGGEGSGANRGEVASGSRSWGEAKENNGDKSERKTRERSRSPKRDSRGYEDVREPRASSSRSRHHDDKDSRSHRLSEDHDSEHDRKSRRHRDKKDDYRHRSHQSHRDDDDDQRSESDRHHDTDDRKHRSRHHKDDQDREKERHKRRDRDREGDHDREHRHSSSSSSRRHGEEESDRKRSRLDT</sequence>
<feature type="region of interest" description="Disordered" evidence="1">
    <location>
        <begin position="1"/>
        <end position="235"/>
    </location>
</feature>
<dbReference type="Proteomes" id="UP000179920">
    <property type="component" value="Chromosome XX"/>
</dbReference>
<feature type="compositionally biased region" description="Basic and acidic residues" evidence="1">
    <location>
        <begin position="389"/>
        <end position="403"/>
    </location>
</feature>
<accession>A0A1K0GY88</accession>